<dbReference type="NCBIfam" id="TIGR04126">
    <property type="entry name" value="PGF_CTERM"/>
    <property type="match status" value="1"/>
</dbReference>
<dbReference type="InterPro" id="IPR054828">
    <property type="entry name" value="Vit_B12_bind_prot"/>
</dbReference>
<dbReference type="PANTHER" id="PTHR30535">
    <property type="entry name" value="VITAMIN B12-BINDING PROTEIN"/>
    <property type="match status" value="1"/>
</dbReference>
<dbReference type="Pfam" id="PF01497">
    <property type="entry name" value="Peripla_BP_2"/>
    <property type="match status" value="1"/>
</dbReference>
<dbReference type="SUPFAM" id="SSF53807">
    <property type="entry name" value="Helical backbone' metal receptor"/>
    <property type="match status" value="1"/>
</dbReference>
<evidence type="ECO:0000313" key="4">
    <source>
        <dbReference type="Proteomes" id="UP001268864"/>
    </source>
</evidence>
<dbReference type="InterPro" id="IPR050902">
    <property type="entry name" value="ABC_Transporter_SBP"/>
</dbReference>
<evidence type="ECO:0000259" key="2">
    <source>
        <dbReference type="PROSITE" id="PS50983"/>
    </source>
</evidence>
<keyword evidence="1" id="KW-0732">Signal</keyword>
<gene>
    <name evidence="3" type="ORF">NDI86_16145</name>
</gene>
<protein>
    <submittedName>
        <fullName evidence="3">PGF-CTERM-anchored ABC transporter substrate-binding protein</fullName>
    </submittedName>
</protein>
<reference evidence="3 4" key="1">
    <citation type="submission" date="2022-06" db="EMBL/GenBank/DDBJ databases">
        <title>Halomicroarcula sp. a new haloarchaeum isolate from saline soil.</title>
        <authorList>
            <person name="Strakova D."/>
            <person name="Galisteo C."/>
            <person name="Sanchez-Porro C."/>
            <person name="Ventosa A."/>
        </authorList>
    </citation>
    <scope>NUCLEOTIDE SEQUENCE [LARGE SCALE GENOMIC DNA]</scope>
    <source>
        <strain evidence="3 4">S3CR25-11</strain>
    </source>
</reference>
<feature type="domain" description="Fe/B12 periplasmic-binding" evidence="2">
    <location>
        <begin position="55"/>
        <end position="299"/>
    </location>
</feature>
<dbReference type="Gene3D" id="3.40.50.1980">
    <property type="entry name" value="Nitrogenase molybdenum iron protein domain"/>
    <property type="match status" value="2"/>
</dbReference>
<dbReference type="RefSeq" id="WP_310901490.1">
    <property type="nucleotide sequence ID" value="NZ_JAMQOS010000005.1"/>
</dbReference>
<proteinExistence type="predicted"/>
<organism evidence="3 4">
    <name type="scientific">Haloarcula onubensis</name>
    <dbReference type="NCBI Taxonomy" id="2950539"/>
    <lineage>
        <taxon>Archaea</taxon>
        <taxon>Methanobacteriati</taxon>
        <taxon>Methanobacteriota</taxon>
        <taxon>Stenosarchaea group</taxon>
        <taxon>Halobacteria</taxon>
        <taxon>Halobacteriales</taxon>
        <taxon>Haloarculaceae</taxon>
        <taxon>Haloarcula</taxon>
    </lineage>
</organism>
<dbReference type="InterPro" id="IPR026469">
    <property type="entry name" value="Peripla_PGF_1"/>
</dbReference>
<keyword evidence="4" id="KW-1185">Reference proteome</keyword>
<dbReference type="EMBL" id="JAMQOS010000005">
    <property type="protein sequence ID" value="MDS0283659.1"/>
    <property type="molecule type" value="Genomic_DNA"/>
</dbReference>
<dbReference type="NCBIfam" id="TIGR04281">
    <property type="entry name" value="peripla_PGF_1"/>
    <property type="match status" value="1"/>
</dbReference>
<sequence>MRRLSTFVVGLLVLASVAATPAAASATQAGQRCAFPVTMTDATGTEVTIEDRPDRVVTTNPSAAQTMWEIGGRDQVVGLTQYAAYLDGADSRTNVSASFGVSRETVVGTNPDLVIAPNASAGEVQGLRDAGLTVYHLREAKTIEDIAEKTTTIGRLTGNCQGAADTNTWMNANVDTVRRLTADVEDDPRVLYSLGGGYYAGGDTFIDALFEVVGADNVAARDHAGYPQLSDEVVLQLNPEVLVVTDRTTGIASAEPFASTQAGRTNSTVRVNVRDLNQPAPRSVVYVVRNMTRQLYFGPDAAAGATGAATPTATGADGPGFTPVGAVLAALVATALVARRRR</sequence>
<accession>A0ABU2FSB7</accession>
<dbReference type="InterPro" id="IPR002491">
    <property type="entry name" value="ABC_transptr_periplasmic_BD"/>
</dbReference>
<evidence type="ECO:0000256" key="1">
    <source>
        <dbReference type="ARBA" id="ARBA00022729"/>
    </source>
</evidence>
<dbReference type="PROSITE" id="PS50983">
    <property type="entry name" value="FE_B12_PBP"/>
    <property type="match status" value="1"/>
</dbReference>
<comment type="caution">
    <text evidence="3">The sequence shown here is derived from an EMBL/GenBank/DDBJ whole genome shotgun (WGS) entry which is preliminary data.</text>
</comment>
<dbReference type="PANTHER" id="PTHR30535:SF34">
    <property type="entry name" value="MOLYBDATE-BINDING PROTEIN MOLA"/>
    <property type="match status" value="1"/>
</dbReference>
<name>A0ABU2FSB7_9EURY</name>
<dbReference type="Proteomes" id="UP001268864">
    <property type="component" value="Unassembled WGS sequence"/>
</dbReference>
<dbReference type="InterPro" id="IPR026371">
    <property type="entry name" value="PGF_CTERM"/>
</dbReference>
<dbReference type="NCBIfam" id="NF038402">
    <property type="entry name" value="TroA_like"/>
    <property type="match status" value="1"/>
</dbReference>
<evidence type="ECO:0000313" key="3">
    <source>
        <dbReference type="EMBL" id="MDS0283659.1"/>
    </source>
</evidence>